<keyword evidence="4" id="KW-1185">Reference proteome</keyword>
<protein>
    <recommendedName>
        <fullName evidence="2">Cilia- and flagella-associated protein 69 ARM repeats domain-containing protein</fullName>
    </recommendedName>
</protein>
<organism evidence="3 4">
    <name type="scientific">Volvox africanus</name>
    <dbReference type="NCBI Taxonomy" id="51714"/>
    <lineage>
        <taxon>Eukaryota</taxon>
        <taxon>Viridiplantae</taxon>
        <taxon>Chlorophyta</taxon>
        <taxon>core chlorophytes</taxon>
        <taxon>Chlorophyceae</taxon>
        <taxon>CS clade</taxon>
        <taxon>Chlamydomonadales</taxon>
        <taxon>Volvocaceae</taxon>
        <taxon>Volvox</taxon>
    </lineage>
</organism>
<dbReference type="InterPro" id="IPR048732">
    <property type="entry name" value="CFA69"/>
</dbReference>
<dbReference type="PANTHER" id="PTHR14716:SF0">
    <property type="entry name" value="CILIA- AND FLAGELLA-ASSOCIATED PROTEIN 69"/>
    <property type="match status" value="1"/>
</dbReference>
<dbReference type="InterPro" id="IPR011989">
    <property type="entry name" value="ARM-like"/>
</dbReference>
<dbReference type="SUPFAM" id="SSF48371">
    <property type="entry name" value="ARM repeat"/>
    <property type="match status" value="1"/>
</dbReference>
<dbReference type="PANTHER" id="PTHR14716">
    <property type="entry name" value="CILIA- AND FLAGELLA-ASSOCIATED PROTEIN 69"/>
    <property type="match status" value="1"/>
</dbReference>
<gene>
    <name evidence="3" type="ORF">VaNZ11_013493</name>
</gene>
<dbReference type="Gene3D" id="1.25.10.10">
    <property type="entry name" value="Leucine-rich Repeat Variant"/>
    <property type="match status" value="2"/>
</dbReference>
<dbReference type="Pfam" id="PF21049">
    <property type="entry name" value="CFA69_ARM_rpt"/>
    <property type="match status" value="3"/>
</dbReference>
<dbReference type="EMBL" id="BSDZ01000080">
    <property type="protein sequence ID" value="GLI68965.1"/>
    <property type="molecule type" value="Genomic_DNA"/>
</dbReference>
<evidence type="ECO:0000256" key="1">
    <source>
        <dbReference type="SAM" id="MobiDB-lite"/>
    </source>
</evidence>
<feature type="region of interest" description="Disordered" evidence="1">
    <location>
        <begin position="698"/>
        <end position="721"/>
    </location>
</feature>
<feature type="domain" description="Cilia- and flagella-associated protein 69 ARM repeats" evidence="2">
    <location>
        <begin position="472"/>
        <end position="637"/>
    </location>
</feature>
<evidence type="ECO:0000313" key="3">
    <source>
        <dbReference type="EMBL" id="GLI68965.1"/>
    </source>
</evidence>
<name>A0ABQ5SGH8_9CHLO</name>
<evidence type="ECO:0000313" key="4">
    <source>
        <dbReference type="Proteomes" id="UP001165090"/>
    </source>
</evidence>
<feature type="compositionally biased region" description="Polar residues" evidence="1">
    <location>
        <begin position="301"/>
        <end position="315"/>
    </location>
</feature>
<comment type="caution">
    <text evidence="3">The sequence shown here is derived from an EMBL/GenBank/DDBJ whole genome shotgun (WGS) entry which is preliminary data.</text>
</comment>
<dbReference type="Proteomes" id="UP001165090">
    <property type="component" value="Unassembled WGS sequence"/>
</dbReference>
<feature type="domain" description="Cilia- and flagella-associated protein 69 ARM repeats" evidence="2">
    <location>
        <begin position="734"/>
        <end position="966"/>
    </location>
</feature>
<dbReference type="SMART" id="SM00185">
    <property type="entry name" value="ARM"/>
    <property type="match status" value="1"/>
</dbReference>
<accession>A0ABQ5SGH8</accession>
<reference evidence="3 4" key="1">
    <citation type="journal article" date="2023" name="IScience">
        <title>Expanded male sex-determining region conserved during the evolution of homothallism in the green alga Volvox.</title>
        <authorList>
            <person name="Yamamoto K."/>
            <person name="Matsuzaki R."/>
            <person name="Mahakham W."/>
            <person name="Heman W."/>
            <person name="Sekimoto H."/>
            <person name="Kawachi M."/>
            <person name="Minakuchi Y."/>
            <person name="Toyoda A."/>
            <person name="Nozaki H."/>
        </authorList>
    </citation>
    <scope>NUCLEOTIDE SEQUENCE [LARGE SCALE GENOMIC DNA]</scope>
    <source>
        <strain evidence="3 4">NIES-4468</strain>
    </source>
</reference>
<dbReference type="InterPro" id="IPR000225">
    <property type="entry name" value="Armadillo"/>
</dbReference>
<proteinExistence type="predicted"/>
<sequence length="1077" mass="114472">MTNMETTTASNRAAVDLDKVIALFTGPNSADLHERHVAAINRLCRSNPNGFAIRDLPKVQQVLELSVALLRRGIALFLEPLCDLVSALGKPFIRRTATDEFKMLNHITNILAAVSSILRNAGLPSQLQIVAAQTITTFANAYGNRPNVLELSQQQSDTEGLQRQYHTNQSLLNKSGVVGDLITALARALLADKDDVAAVLATPVTGALLALSYNPDNCTSMVEAGVLQCLAALLNRDARAETTSMAAELMWNVVENAPLARAVLTQPQPPLQRLARGGNEGDDGGEASSERREATAGPGPGSSSLKVATLDSNSVPGAGASYRSASGRLNGAAPRGLEGGGSRSNVSTRGGISPFGFAPLNGDGADVNERDDEWATTTGSRSLDDSIRIGAAANGHHPYDDLGETPDLQLGGAESPVSLVDGVGGDEEGTDAAELAANGSSDGGGAFATAATAAAAAAAADEPVVQPLASALTGMLRWLLLNGFSKADKELRNDLLVVFTLLLEASGFRDAAAQTRVFEPLLAAAICPELATRPELIANYALTTDALDHELRLLVWSAMVHGCLLPEVLEAAVAGGLMRVLLLYVNIGEGHPAVRRWNPDQLATLRAAALSKLHTLSPLCPDEYERAGGPATLLGFVGATTGAAHLEAALRHLHHLFTLVPETRDSFGAAGLIPVLLGIINDAGGDAGADGGVLGQTGSTAANSRGGTGRNSFTHTTGSTAGQAEPVRHFALLCLTAMCTVHAENQRRLRKAGGVGVLLTVLARLRSLDPLLPAPYAVAVMDCIWASVVPDRKSTAQFLVSQGLDRLLNHLETGNKGHRPVALRLLSDLLENTRSHPFFHEWMSDNNKQTAAHLLLSIWMEEDTLRGMTGPDGLLSNPSNPLAGMEKRTKWLPPENVAYGNMSPAKKEVIAMMDNLNGEVVLAKIYGIFKLIGFDSCPYLDQRDHATLAAVEKYAKFCQGDVWRSIQADFEATGIQPTAPDRLRLESGIELSVSLAMAVREAQARLLGRAQDTLKAAESKLFDGLRAQAKLEAEYRFIQLQERTPLTLAEMRRAKEQKATMLKNSLQSFQFQQPDED</sequence>
<dbReference type="InterPro" id="IPR048733">
    <property type="entry name" value="CFA69_ARM_dom"/>
</dbReference>
<evidence type="ECO:0000259" key="2">
    <source>
        <dbReference type="Pfam" id="PF21049"/>
    </source>
</evidence>
<dbReference type="InterPro" id="IPR016024">
    <property type="entry name" value="ARM-type_fold"/>
</dbReference>
<feature type="region of interest" description="Disordered" evidence="1">
    <location>
        <begin position="265"/>
        <end position="417"/>
    </location>
</feature>
<feature type="domain" description="Cilia- and flagella-associated protein 69 ARM repeats" evidence="2">
    <location>
        <begin position="15"/>
        <end position="258"/>
    </location>
</feature>